<gene>
    <name evidence="1" type="ORF">DVH24_009394</name>
</gene>
<organism evidence="1 2">
    <name type="scientific">Malus domestica</name>
    <name type="common">Apple</name>
    <name type="synonym">Pyrus malus</name>
    <dbReference type="NCBI Taxonomy" id="3750"/>
    <lineage>
        <taxon>Eukaryota</taxon>
        <taxon>Viridiplantae</taxon>
        <taxon>Streptophyta</taxon>
        <taxon>Embryophyta</taxon>
        <taxon>Tracheophyta</taxon>
        <taxon>Spermatophyta</taxon>
        <taxon>Magnoliopsida</taxon>
        <taxon>eudicotyledons</taxon>
        <taxon>Gunneridae</taxon>
        <taxon>Pentapetalae</taxon>
        <taxon>rosids</taxon>
        <taxon>fabids</taxon>
        <taxon>Rosales</taxon>
        <taxon>Rosaceae</taxon>
        <taxon>Amygdaloideae</taxon>
        <taxon>Maleae</taxon>
        <taxon>Malus</taxon>
    </lineage>
</organism>
<reference evidence="1 2" key="1">
    <citation type="submission" date="2018-10" db="EMBL/GenBank/DDBJ databases">
        <title>A high-quality apple genome assembly.</title>
        <authorList>
            <person name="Hu J."/>
        </authorList>
    </citation>
    <scope>NUCLEOTIDE SEQUENCE [LARGE SCALE GENOMIC DNA]</scope>
    <source>
        <strain evidence="2">cv. HFTH1</strain>
        <tissue evidence="1">Young leaf</tissue>
    </source>
</reference>
<dbReference type="Proteomes" id="UP000290289">
    <property type="component" value="Chromosome 10"/>
</dbReference>
<evidence type="ECO:0000313" key="1">
    <source>
        <dbReference type="EMBL" id="RXH85573.1"/>
    </source>
</evidence>
<comment type="caution">
    <text evidence="1">The sequence shown here is derived from an EMBL/GenBank/DDBJ whole genome shotgun (WGS) entry which is preliminary data.</text>
</comment>
<sequence length="71" mass="8414">MHIDKDSSSTSIDSYRREEEFWNLVLRGQSVAFESEPKLSSDSIESKKDFSGLLFFFMGFRRRNFTKYSNM</sequence>
<keyword evidence="2" id="KW-1185">Reference proteome</keyword>
<dbReference type="AlphaFoldDB" id="A0A498IVZ6"/>
<name>A0A498IVZ6_MALDO</name>
<proteinExistence type="predicted"/>
<evidence type="ECO:0000313" key="2">
    <source>
        <dbReference type="Proteomes" id="UP000290289"/>
    </source>
</evidence>
<accession>A0A498IVZ6</accession>
<dbReference type="EMBL" id="RDQH01000336">
    <property type="protein sequence ID" value="RXH85573.1"/>
    <property type="molecule type" value="Genomic_DNA"/>
</dbReference>
<protein>
    <submittedName>
        <fullName evidence="1">Uncharacterized protein</fullName>
    </submittedName>
</protein>